<sequence>MYILSILNIFFPFIFVFPIVIIYLFSNLDNNSRYIVFANVIISIAFFGFNFERVGETGDVFRYATSLALYSQDVHLNGRGIIENIYELYYPIWYFLFYVMSTLDLNINYLNMLAGITIYGSIFYIINGLKNTYSYGNVDKYLFVFSFLFVSIISIYTSYKTMWAFSFVLIGIYQLCFLKKNKGYLFFFIGIGIHPIAWIPFLSYFLSKYIKISRFVVILSLFFGCFLNYANKLFYFLKDFPFIGDKINFYIFGDWGKYRFQDNSEYILFYLLIVLVLFILLSLLSNSYQLQDCNAFSRYNDFIMLFMAMSFLLISYRTFSIRLIVTGCIFYYPYIYQVLIVINRRSRSFVTVSLFVLFCLMIDPRTFNINNVGYIVGDTFPFNVFYSPLLSLFFN</sequence>
<keyword evidence="1" id="KW-1133">Transmembrane helix</keyword>
<dbReference type="Proteomes" id="UP000480943">
    <property type="component" value="Unassembled WGS sequence"/>
</dbReference>
<feature type="transmembrane region" description="Helical" evidence="1">
    <location>
        <begin position="34"/>
        <end position="51"/>
    </location>
</feature>
<feature type="transmembrane region" description="Helical" evidence="1">
    <location>
        <begin position="296"/>
        <end position="316"/>
    </location>
</feature>
<evidence type="ECO:0008006" key="4">
    <source>
        <dbReference type="Google" id="ProtNLM"/>
    </source>
</evidence>
<evidence type="ECO:0000313" key="3">
    <source>
        <dbReference type="Proteomes" id="UP000480943"/>
    </source>
</evidence>
<feature type="transmembrane region" description="Helical" evidence="1">
    <location>
        <begin position="374"/>
        <end position="394"/>
    </location>
</feature>
<evidence type="ECO:0000256" key="1">
    <source>
        <dbReference type="SAM" id="Phobius"/>
    </source>
</evidence>
<dbReference type="AlphaFoldDB" id="A0AAD3WTU4"/>
<proteinExistence type="predicted"/>
<gene>
    <name evidence="2" type="ORF">F6450_16585</name>
</gene>
<feature type="transmembrane region" description="Helical" evidence="1">
    <location>
        <begin position="107"/>
        <end position="126"/>
    </location>
</feature>
<name>A0AAD3WTU4_PHODD</name>
<feature type="transmembrane region" description="Helical" evidence="1">
    <location>
        <begin position="212"/>
        <end position="230"/>
    </location>
</feature>
<feature type="transmembrane region" description="Helical" evidence="1">
    <location>
        <begin position="266"/>
        <end position="284"/>
    </location>
</feature>
<dbReference type="EMBL" id="VZUQ01000081">
    <property type="protein sequence ID" value="KAB1177926.1"/>
    <property type="molecule type" value="Genomic_DNA"/>
</dbReference>
<organism evidence="2 3">
    <name type="scientific">Photobacterium damselae subsp. damselae</name>
    <name type="common">Listonella damsela</name>
    <dbReference type="NCBI Taxonomy" id="85581"/>
    <lineage>
        <taxon>Bacteria</taxon>
        <taxon>Pseudomonadati</taxon>
        <taxon>Pseudomonadota</taxon>
        <taxon>Gammaproteobacteria</taxon>
        <taxon>Vibrionales</taxon>
        <taxon>Vibrionaceae</taxon>
        <taxon>Photobacterium</taxon>
    </lineage>
</organism>
<feature type="transmembrane region" description="Helical" evidence="1">
    <location>
        <begin position="138"/>
        <end position="156"/>
    </location>
</feature>
<dbReference type="InterPro" id="IPR049458">
    <property type="entry name" value="EpsG-like"/>
</dbReference>
<evidence type="ECO:0000313" key="2">
    <source>
        <dbReference type="EMBL" id="KAB1177926.1"/>
    </source>
</evidence>
<feature type="transmembrane region" description="Helical" evidence="1">
    <location>
        <begin position="323"/>
        <end position="342"/>
    </location>
</feature>
<keyword evidence="1" id="KW-0812">Transmembrane</keyword>
<reference evidence="2 3" key="1">
    <citation type="submission" date="2019-09" db="EMBL/GenBank/DDBJ databases">
        <title>Photobacterium damselae subsp. damselae CDC-2227-81, a human clinical isolate.</title>
        <authorList>
            <person name="Osorio C.R."/>
        </authorList>
    </citation>
    <scope>NUCLEOTIDE SEQUENCE [LARGE SCALE GENOMIC DNA]</scope>
    <source>
        <strain evidence="2 3">CDC-2227-81</strain>
    </source>
</reference>
<accession>A0AAD3WTU4</accession>
<keyword evidence="1" id="KW-0472">Membrane</keyword>
<comment type="caution">
    <text evidence="2">The sequence shown here is derived from an EMBL/GenBank/DDBJ whole genome shotgun (WGS) entry which is preliminary data.</text>
</comment>
<dbReference type="Pfam" id="PF14897">
    <property type="entry name" value="EpsG"/>
    <property type="match status" value="1"/>
</dbReference>
<feature type="transmembrane region" description="Helical" evidence="1">
    <location>
        <begin position="6"/>
        <end position="25"/>
    </location>
</feature>
<feature type="transmembrane region" description="Helical" evidence="1">
    <location>
        <begin position="185"/>
        <end position="206"/>
    </location>
</feature>
<protein>
    <recommendedName>
        <fullName evidence="4">EpsG family protein</fullName>
    </recommendedName>
</protein>
<dbReference type="RefSeq" id="WP_109374821.1">
    <property type="nucleotide sequence ID" value="NZ_VZUQ01000081.1"/>
</dbReference>
<feature type="transmembrane region" description="Helical" evidence="1">
    <location>
        <begin position="348"/>
        <end position="367"/>
    </location>
</feature>